<comment type="similarity">
    <text evidence="2">Belongs to the ARPC2 family.</text>
</comment>
<proteinExistence type="inferred from homology"/>
<evidence type="ECO:0000256" key="2">
    <source>
        <dbReference type="ARBA" id="ARBA00007192"/>
    </source>
</evidence>
<sequence length="523" mass="59109">MACFERVSPALREILTRIHRAERPLEVDHHVHEFGSVHYHVKLSVTDPVYTYLSVSTPLLSSQGLPISSQLLPQHTLEMVNGIFPGVMEALVPPNEGYQLTLKLDISRIPHDNNKASTKMISDIASVQSVLVSNQLKEILRSVDSQEVGHGIYKPIKLIYHPREPFFVIKQPAKMSAIFPMRFKEKEDVIIATAFFQELMDVGSTEAFRKAPHCIWSPIPPAELRGEPIEDLSTNGGFLSFDITARHVQGKKLEKTVWNLLNVYTFVKWHVKSSRGFVQRRMRMRLDKLVQPLRDVENEEDDDHQETRKKKKKKVDGGCTNVRKWIRVSKKKILERNEELGNKMKRIRSRIKIHCFSRLRRKWLRMPKFSPVTSKNPPTQTSESTAKYSRICFSSSTSRLEVVAHLSSMASTSVSASAFLGSWGSGEDHAMLQAKVAAPPPLRVAVRPQPMMGSGKGGIFAPAVVVTRNIIGKKRFNQLRGKAIALHSQVITEFCKSIGADSKQRQGLIRLAKKNGEWLGFLA</sequence>
<dbReference type="EMBL" id="PNBA02000005">
    <property type="protein sequence ID" value="KAG6423063.1"/>
    <property type="molecule type" value="Genomic_DNA"/>
</dbReference>
<keyword evidence="4" id="KW-0009">Actin-binding</keyword>
<keyword evidence="5" id="KW-0206">Cytoskeleton</keyword>
<organism evidence="7">
    <name type="scientific">Salvia splendens</name>
    <name type="common">Scarlet sage</name>
    <dbReference type="NCBI Taxonomy" id="180675"/>
    <lineage>
        <taxon>Eukaryota</taxon>
        <taxon>Viridiplantae</taxon>
        <taxon>Streptophyta</taxon>
        <taxon>Embryophyta</taxon>
        <taxon>Tracheophyta</taxon>
        <taxon>Spermatophyta</taxon>
        <taxon>Magnoliopsida</taxon>
        <taxon>eudicotyledons</taxon>
        <taxon>Gunneridae</taxon>
        <taxon>Pentapetalae</taxon>
        <taxon>asterids</taxon>
        <taxon>lamiids</taxon>
        <taxon>Lamiales</taxon>
        <taxon>Lamiaceae</taxon>
        <taxon>Nepetoideae</taxon>
        <taxon>Mentheae</taxon>
        <taxon>Salviinae</taxon>
        <taxon>Salvia</taxon>
        <taxon>Salvia subgen. Calosphace</taxon>
        <taxon>core Calosphace</taxon>
    </lineage>
</organism>
<gene>
    <name evidence="7" type="ORF">SASPL_113447</name>
</gene>
<evidence type="ECO:0000313" key="8">
    <source>
        <dbReference type="Proteomes" id="UP000298416"/>
    </source>
</evidence>
<dbReference type="Pfam" id="PF04045">
    <property type="entry name" value="P34-Arc"/>
    <property type="match status" value="1"/>
</dbReference>
<dbReference type="GO" id="GO:0005200">
    <property type="term" value="F:structural constituent of cytoskeleton"/>
    <property type="evidence" value="ECO:0007669"/>
    <property type="project" value="TreeGrafter"/>
</dbReference>
<reference evidence="7" key="1">
    <citation type="submission" date="2018-01" db="EMBL/GenBank/DDBJ databases">
        <authorList>
            <person name="Mao J.F."/>
        </authorList>
    </citation>
    <scope>NUCLEOTIDE SEQUENCE</scope>
    <source>
        <strain evidence="7">Huo1</strain>
        <tissue evidence="7">Leaf</tissue>
    </source>
</reference>
<keyword evidence="3" id="KW-0963">Cytoplasm</keyword>
<dbReference type="GO" id="GO:0005885">
    <property type="term" value="C:Arp2/3 protein complex"/>
    <property type="evidence" value="ECO:0007669"/>
    <property type="project" value="InterPro"/>
</dbReference>
<dbReference type="GO" id="GO:0051015">
    <property type="term" value="F:actin filament binding"/>
    <property type="evidence" value="ECO:0007669"/>
    <property type="project" value="TreeGrafter"/>
</dbReference>
<dbReference type="Proteomes" id="UP000298416">
    <property type="component" value="Unassembled WGS sequence"/>
</dbReference>
<protein>
    <recommendedName>
        <fullName evidence="9">Arp2/3 complex 34 kDa subunit</fullName>
    </recommendedName>
</protein>
<evidence type="ECO:0000313" key="7">
    <source>
        <dbReference type="EMBL" id="KAG6423063.1"/>
    </source>
</evidence>
<evidence type="ECO:0000256" key="6">
    <source>
        <dbReference type="SAM" id="MobiDB-lite"/>
    </source>
</evidence>
<dbReference type="AlphaFoldDB" id="A0A8X8Y412"/>
<dbReference type="PANTHER" id="PTHR12058:SF1">
    <property type="entry name" value="ACTIN-RELATED PROTEIN 2_3 COMPLEX SUBUNIT 2B"/>
    <property type="match status" value="1"/>
</dbReference>
<comment type="subcellular location">
    <subcellularLocation>
        <location evidence="1">Cytoplasm</location>
        <location evidence="1">Cytoskeleton</location>
    </subcellularLocation>
</comment>
<accession>A0A8X8Y412</accession>
<name>A0A8X8Y412_SALSN</name>
<evidence type="ECO:0000256" key="5">
    <source>
        <dbReference type="ARBA" id="ARBA00023212"/>
    </source>
</evidence>
<dbReference type="GO" id="GO:0030041">
    <property type="term" value="P:actin filament polymerization"/>
    <property type="evidence" value="ECO:0007669"/>
    <property type="project" value="InterPro"/>
</dbReference>
<dbReference type="InterPro" id="IPR007188">
    <property type="entry name" value="ARPC2"/>
</dbReference>
<dbReference type="PANTHER" id="PTHR12058">
    <property type="entry name" value="ARP2/3 COMPLEX 34 KDA SUBUNIT"/>
    <property type="match status" value="1"/>
</dbReference>
<dbReference type="InterPro" id="IPR034666">
    <property type="entry name" value="ARPC2/4"/>
</dbReference>
<dbReference type="Gene3D" id="3.30.1460.20">
    <property type="match status" value="2"/>
</dbReference>
<evidence type="ECO:0000256" key="1">
    <source>
        <dbReference type="ARBA" id="ARBA00004245"/>
    </source>
</evidence>
<dbReference type="GO" id="GO:0034314">
    <property type="term" value="P:Arp2/3 complex-mediated actin nucleation"/>
    <property type="evidence" value="ECO:0007669"/>
    <property type="project" value="InterPro"/>
</dbReference>
<feature type="region of interest" description="Disordered" evidence="6">
    <location>
        <begin position="296"/>
        <end position="315"/>
    </location>
</feature>
<reference evidence="7" key="2">
    <citation type="submission" date="2020-08" db="EMBL/GenBank/DDBJ databases">
        <title>Plant Genome Project.</title>
        <authorList>
            <person name="Zhang R.-G."/>
        </authorList>
    </citation>
    <scope>NUCLEOTIDE SEQUENCE</scope>
    <source>
        <strain evidence="7">Huo1</strain>
        <tissue evidence="7">Leaf</tissue>
    </source>
</reference>
<evidence type="ECO:0008006" key="9">
    <source>
        <dbReference type="Google" id="ProtNLM"/>
    </source>
</evidence>
<keyword evidence="8" id="KW-1185">Reference proteome</keyword>
<evidence type="ECO:0000256" key="3">
    <source>
        <dbReference type="ARBA" id="ARBA00022490"/>
    </source>
</evidence>
<evidence type="ECO:0000256" key="4">
    <source>
        <dbReference type="ARBA" id="ARBA00023203"/>
    </source>
</evidence>
<comment type="caution">
    <text evidence="7">The sequence shown here is derived from an EMBL/GenBank/DDBJ whole genome shotgun (WGS) entry which is preliminary data.</text>
</comment>
<dbReference type="SUPFAM" id="SSF69645">
    <property type="entry name" value="Arp2/3 complex subunits"/>
    <property type="match status" value="2"/>
</dbReference>